<sequence length="88" mass="10094">MKYFAVLLPMKDEEKSKEYRADHLAYLETKAKEGNIFAKGRFSDGSGGLIIYKAESLEEAENMAKQDPYVTSNARDLEVHEWTMTIED</sequence>
<dbReference type="EMBL" id="JAGGKX010000016">
    <property type="protein sequence ID" value="MBP1970706.1"/>
    <property type="molecule type" value="Genomic_DNA"/>
</dbReference>
<protein>
    <submittedName>
        <fullName evidence="3">Uncharacterized protein YciI</fullName>
    </submittedName>
</protein>
<gene>
    <name evidence="3" type="ORF">J2Z83_002842</name>
</gene>
<dbReference type="InterPro" id="IPR011008">
    <property type="entry name" value="Dimeric_a/b-barrel"/>
</dbReference>
<organism evidence="3 4">
    <name type="scientific">Virgibacillus natechei</name>
    <dbReference type="NCBI Taxonomy" id="1216297"/>
    <lineage>
        <taxon>Bacteria</taxon>
        <taxon>Bacillati</taxon>
        <taxon>Bacillota</taxon>
        <taxon>Bacilli</taxon>
        <taxon>Bacillales</taxon>
        <taxon>Bacillaceae</taxon>
        <taxon>Virgibacillus</taxon>
    </lineage>
</organism>
<dbReference type="Pfam" id="PF03795">
    <property type="entry name" value="YCII"/>
    <property type="match status" value="1"/>
</dbReference>
<dbReference type="RefSeq" id="WP_209463815.1">
    <property type="nucleotide sequence ID" value="NZ_CP110224.1"/>
</dbReference>
<dbReference type="SUPFAM" id="SSF54909">
    <property type="entry name" value="Dimeric alpha+beta barrel"/>
    <property type="match status" value="1"/>
</dbReference>
<keyword evidence="4" id="KW-1185">Reference proteome</keyword>
<dbReference type="PANTHER" id="PTHR37828:SF1">
    <property type="entry name" value="YCII-RELATED DOMAIN-CONTAINING PROTEIN"/>
    <property type="match status" value="1"/>
</dbReference>
<feature type="domain" description="YCII-related" evidence="2">
    <location>
        <begin position="3"/>
        <end position="83"/>
    </location>
</feature>
<accession>A0ABS4IJU5</accession>
<evidence type="ECO:0000259" key="2">
    <source>
        <dbReference type="Pfam" id="PF03795"/>
    </source>
</evidence>
<evidence type="ECO:0000256" key="1">
    <source>
        <dbReference type="ARBA" id="ARBA00007689"/>
    </source>
</evidence>
<proteinExistence type="inferred from homology"/>
<evidence type="ECO:0000313" key="3">
    <source>
        <dbReference type="EMBL" id="MBP1970706.1"/>
    </source>
</evidence>
<comment type="caution">
    <text evidence="3">The sequence shown here is derived from an EMBL/GenBank/DDBJ whole genome shotgun (WGS) entry which is preliminary data.</text>
</comment>
<name>A0ABS4IJU5_9BACI</name>
<dbReference type="InterPro" id="IPR005545">
    <property type="entry name" value="YCII"/>
</dbReference>
<evidence type="ECO:0000313" key="4">
    <source>
        <dbReference type="Proteomes" id="UP001519345"/>
    </source>
</evidence>
<dbReference type="Gene3D" id="3.30.70.1060">
    <property type="entry name" value="Dimeric alpha+beta barrel"/>
    <property type="match status" value="1"/>
</dbReference>
<reference evidence="3 4" key="1">
    <citation type="submission" date="2021-03" db="EMBL/GenBank/DDBJ databases">
        <title>Genomic Encyclopedia of Type Strains, Phase IV (KMG-IV): sequencing the most valuable type-strain genomes for metagenomic binning, comparative biology and taxonomic classification.</title>
        <authorList>
            <person name="Goeker M."/>
        </authorList>
    </citation>
    <scope>NUCLEOTIDE SEQUENCE [LARGE SCALE GENOMIC DNA]</scope>
    <source>
        <strain evidence="3 4">DSM 25609</strain>
    </source>
</reference>
<comment type="similarity">
    <text evidence="1">Belongs to the YciI family.</text>
</comment>
<dbReference type="Proteomes" id="UP001519345">
    <property type="component" value="Unassembled WGS sequence"/>
</dbReference>
<dbReference type="PANTHER" id="PTHR37828">
    <property type="entry name" value="GSR2449 PROTEIN"/>
    <property type="match status" value="1"/>
</dbReference>